<feature type="transmembrane region" description="Helical" evidence="1">
    <location>
        <begin position="30"/>
        <end position="53"/>
    </location>
</feature>
<feature type="transmembrane region" description="Helical" evidence="1">
    <location>
        <begin position="7"/>
        <end position="24"/>
    </location>
</feature>
<sequence length="253" mass="28633">MKQERTIVGGLLVLQLILWLGFLVHRSPRFPGSFTGGVLAVIAALLMVIPPLLYSAAKRTKAFKEKITKRISLGTLLTWHIYTGIIGSILAILHTGHRFESNLGIWLTTMMMLTVLSGFIGRYFLAYSSKELHEKKDMLNLLAYEYNKIVGEIAQQPGAEIAYAASHGSIRRAFNSFFGTEDVLIEAKTPLSIRAVRLAESIADLEYAIKTHEVAKRRTARWLNFHIITSFAFYLLLLIHVWASIYYGLNWFK</sequence>
<dbReference type="EMBL" id="SZQL01000015">
    <property type="protein sequence ID" value="TKK66312.1"/>
    <property type="molecule type" value="Genomic_DNA"/>
</dbReference>
<evidence type="ECO:0000256" key="1">
    <source>
        <dbReference type="SAM" id="Phobius"/>
    </source>
</evidence>
<keyword evidence="1" id="KW-1133">Transmembrane helix</keyword>
<dbReference type="AlphaFoldDB" id="A0A4U3KVD8"/>
<evidence type="ECO:0008006" key="4">
    <source>
        <dbReference type="Google" id="ProtNLM"/>
    </source>
</evidence>
<feature type="transmembrane region" description="Helical" evidence="1">
    <location>
        <begin position="225"/>
        <end position="249"/>
    </location>
</feature>
<keyword evidence="3" id="KW-1185">Reference proteome</keyword>
<dbReference type="OrthoDB" id="128751at2"/>
<keyword evidence="1" id="KW-0812">Transmembrane</keyword>
<evidence type="ECO:0000313" key="2">
    <source>
        <dbReference type="EMBL" id="TKK66312.1"/>
    </source>
</evidence>
<evidence type="ECO:0000313" key="3">
    <source>
        <dbReference type="Proteomes" id="UP000305848"/>
    </source>
</evidence>
<proteinExistence type="predicted"/>
<organism evidence="2 3">
    <name type="scientific">Ilyomonas limi</name>
    <dbReference type="NCBI Taxonomy" id="2575867"/>
    <lineage>
        <taxon>Bacteria</taxon>
        <taxon>Pseudomonadati</taxon>
        <taxon>Bacteroidota</taxon>
        <taxon>Chitinophagia</taxon>
        <taxon>Chitinophagales</taxon>
        <taxon>Chitinophagaceae</taxon>
        <taxon>Ilyomonas</taxon>
    </lineage>
</organism>
<gene>
    <name evidence="2" type="ORF">FC093_17150</name>
</gene>
<accession>A0A4U3KVD8</accession>
<comment type="caution">
    <text evidence="2">The sequence shown here is derived from an EMBL/GenBank/DDBJ whole genome shotgun (WGS) entry which is preliminary data.</text>
</comment>
<dbReference type="RefSeq" id="WP_137263044.1">
    <property type="nucleotide sequence ID" value="NZ_SZQL01000015.1"/>
</dbReference>
<feature type="transmembrane region" description="Helical" evidence="1">
    <location>
        <begin position="73"/>
        <end position="93"/>
    </location>
</feature>
<dbReference type="Proteomes" id="UP000305848">
    <property type="component" value="Unassembled WGS sequence"/>
</dbReference>
<keyword evidence="1" id="KW-0472">Membrane</keyword>
<name>A0A4U3KVD8_9BACT</name>
<feature type="transmembrane region" description="Helical" evidence="1">
    <location>
        <begin position="105"/>
        <end position="125"/>
    </location>
</feature>
<reference evidence="2 3" key="1">
    <citation type="submission" date="2019-05" db="EMBL/GenBank/DDBJ databases">
        <title>Panacibacter sp. strain 17mud1-8 Genome sequencing and assembly.</title>
        <authorList>
            <person name="Chhetri G."/>
        </authorList>
    </citation>
    <scope>NUCLEOTIDE SEQUENCE [LARGE SCALE GENOMIC DNA]</scope>
    <source>
        <strain evidence="2 3">17mud1-8</strain>
    </source>
</reference>
<protein>
    <recommendedName>
        <fullName evidence="4">Iron reductase</fullName>
    </recommendedName>
</protein>